<feature type="transmembrane region" description="Helical" evidence="1">
    <location>
        <begin position="117"/>
        <end position="142"/>
    </location>
</feature>
<feature type="transmembrane region" description="Helical" evidence="1">
    <location>
        <begin position="25"/>
        <end position="44"/>
    </location>
</feature>
<reference evidence="2 3" key="1">
    <citation type="journal article" date="2013" name="ISME J.">
        <title>Metabolic model for the filamentous 'Candidatus Microthrix parvicella' based on genomic and metagenomic analyses.</title>
        <authorList>
            <person name="Jon McIlroy S."/>
            <person name="Kristiansen R."/>
            <person name="Albertsen M."/>
            <person name="Michael Karst S."/>
            <person name="Rossetti S."/>
            <person name="Lund Nielsen J."/>
            <person name="Tandoi V."/>
            <person name="James Seviour R."/>
            <person name="Nielsen P.H."/>
        </authorList>
    </citation>
    <scope>NUCLEOTIDE SEQUENCE [LARGE SCALE GENOMIC DNA]</scope>
    <source>
        <strain evidence="2 3">RN1</strain>
    </source>
</reference>
<evidence type="ECO:0000313" key="2">
    <source>
        <dbReference type="EMBL" id="CCM63225.1"/>
    </source>
</evidence>
<feature type="transmembrane region" description="Helical" evidence="1">
    <location>
        <begin position="182"/>
        <end position="204"/>
    </location>
</feature>
<organism evidence="2 3">
    <name type="scientific">Candidatus Neomicrothrix parvicella RN1</name>
    <dbReference type="NCBI Taxonomy" id="1229780"/>
    <lineage>
        <taxon>Bacteria</taxon>
        <taxon>Bacillati</taxon>
        <taxon>Actinomycetota</taxon>
        <taxon>Acidimicrobiia</taxon>
        <taxon>Acidimicrobiales</taxon>
        <taxon>Microthrixaceae</taxon>
        <taxon>Candidatus Neomicrothrix</taxon>
    </lineage>
</organism>
<sequence length="246" mass="26484">MVGPPARPAVVAVFRPRLSNARLKMTMAVTGIVFIAYVAVHMIGNLKVYLGADSMNDYAGFLRELLVPLLPQESVLWALRVVLIVCLVGHIGAAWMLTRRARAAGAMRTSRGHRVVWWRSFTSRTMPTSGIVIGAFIVFHVLDLTVGTTGAGGFRHPETIGGDTRYFAYENLVAGFQRPAVAVFYIIAMVFLGAHLMHGAWAAINDLGVTAGRSRRVGWIVGTVLAAVVMVGNISIPLAVMVGVVS</sequence>
<keyword evidence="3" id="KW-1185">Reference proteome</keyword>
<feature type="transmembrane region" description="Helical" evidence="1">
    <location>
        <begin position="216"/>
        <end position="245"/>
    </location>
</feature>
<dbReference type="SUPFAM" id="SSF81343">
    <property type="entry name" value="Fumarate reductase respiratory complex transmembrane subunits"/>
    <property type="match status" value="1"/>
</dbReference>
<dbReference type="AlphaFoldDB" id="R4YY37"/>
<name>R4YY37_9ACTN</name>
<dbReference type="CDD" id="cd03498">
    <property type="entry name" value="SQR_TypeB_2_TM"/>
    <property type="match status" value="1"/>
</dbReference>
<dbReference type="Proteomes" id="UP000018291">
    <property type="component" value="Unassembled WGS sequence"/>
</dbReference>
<keyword evidence="2" id="KW-0560">Oxidoreductase</keyword>
<dbReference type="NCBIfam" id="TIGR02046">
    <property type="entry name" value="sdhC_b558_fam"/>
    <property type="match status" value="1"/>
</dbReference>
<dbReference type="Gene3D" id="1.20.1300.10">
    <property type="entry name" value="Fumarate reductase/succinate dehydrogenase, transmembrane subunit"/>
    <property type="match status" value="1"/>
</dbReference>
<dbReference type="eggNOG" id="ENOG5030UAY">
    <property type="taxonomic scope" value="Bacteria"/>
</dbReference>
<dbReference type="HOGENOM" id="CLU_077968_1_0_11"/>
<dbReference type="EMBL" id="CANL01000012">
    <property type="protein sequence ID" value="CCM63225.1"/>
    <property type="molecule type" value="Genomic_DNA"/>
</dbReference>
<dbReference type="GO" id="GO:0016020">
    <property type="term" value="C:membrane"/>
    <property type="evidence" value="ECO:0007669"/>
    <property type="project" value="InterPro"/>
</dbReference>
<keyword evidence="1" id="KW-0812">Transmembrane</keyword>
<keyword evidence="1" id="KW-0472">Membrane</keyword>
<feature type="transmembrane region" description="Helical" evidence="1">
    <location>
        <begin position="75"/>
        <end position="97"/>
    </location>
</feature>
<dbReference type="InterPro" id="IPR011138">
    <property type="entry name" value="Cytochrome_b-558"/>
</dbReference>
<dbReference type="STRING" id="1229780.BN381_20049"/>
<dbReference type="GO" id="GO:0016491">
    <property type="term" value="F:oxidoreductase activity"/>
    <property type="evidence" value="ECO:0007669"/>
    <property type="project" value="UniProtKB-KW"/>
</dbReference>
<accession>R4YY37</accession>
<proteinExistence type="predicted"/>
<keyword evidence="1" id="KW-1133">Transmembrane helix</keyword>
<gene>
    <name evidence="2" type="ORF">BN381_20049</name>
</gene>
<dbReference type="EC" id="1.3.99.1" evidence="2"/>
<comment type="caution">
    <text evidence="2">The sequence shown here is derived from an EMBL/GenBank/DDBJ whole genome shotgun (WGS) entry which is preliminary data.</text>
</comment>
<evidence type="ECO:0000313" key="3">
    <source>
        <dbReference type="Proteomes" id="UP000018291"/>
    </source>
</evidence>
<dbReference type="InterPro" id="IPR034804">
    <property type="entry name" value="SQR/QFR_C/D"/>
</dbReference>
<evidence type="ECO:0000256" key="1">
    <source>
        <dbReference type="SAM" id="Phobius"/>
    </source>
</evidence>
<protein>
    <submittedName>
        <fullName evidence="2">Putative succinate dehydrogenase/fumarate reductase cytochrome B subunit</fullName>
        <ecNumber evidence="2">1.3.99.1</ecNumber>
    </submittedName>
</protein>